<evidence type="ECO:0000256" key="1">
    <source>
        <dbReference type="SAM" id="MobiDB-lite"/>
    </source>
</evidence>
<comment type="caution">
    <text evidence="2">The sequence shown here is derived from an EMBL/GenBank/DDBJ whole genome shotgun (WGS) entry which is preliminary data.</text>
</comment>
<evidence type="ECO:0008006" key="4">
    <source>
        <dbReference type="Google" id="ProtNLM"/>
    </source>
</evidence>
<dbReference type="AlphaFoldDB" id="A0A255Z1V4"/>
<feature type="compositionally biased region" description="Polar residues" evidence="1">
    <location>
        <begin position="458"/>
        <end position="472"/>
    </location>
</feature>
<feature type="region of interest" description="Disordered" evidence="1">
    <location>
        <begin position="448"/>
        <end position="472"/>
    </location>
</feature>
<keyword evidence="3" id="KW-1185">Reference proteome</keyword>
<dbReference type="OrthoDB" id="1111178at2"/>
<dbReference type="SUPFAM" id="SSF51126">
    <property type="entry name" value="Pectin lyase-like"/>
    <property type="match status" value="1"/>
</dbReference>
<reference evidence="2 3" key="1">
    <citation type="submission" date="2017-07" db="EMBL/GenBank/DDBJ databases">
        <title>Flavobacterium cyanobacteriorum sp. nov., isolated from cyanobacterial aggregates in a eutrophic lake.</title>
        <authorList>
            <person name="Cai H."/>
        </authorList>
    </citation>
    <scope>NUCLEOTIDE SEQUENCE [LARGE SCALE GENOMIC DNA]</scope>
    <source>
        <strain evidence="2 3">TH021</strain>
    </source>
</reference>
<dbReference type="InterPro" id="IPR012334">
    <property type="entry name" value="Pectin_lyas_fold"/>
</dbReference>
<evidence type="ECO:0000313" key="2">
    <source>
        <dbReference type="EMBL" id="OYQ35456.1"/>
    </source>
</evidence>
<dbReference type="Proteomes" id="UP000216605">
    <property type="component" value="Unassembled WGS sequence"/>
</dbReference>
<name>A0A255Z1V4_9FLAO</name>
<gene>
    <name evidence="2" type="ORF">CHU92_10795</name>
</gene>
<organism evidence="2 3">
    <name type="scientific">Flavobacterium cyanobacteriorum</name>
    <dbReference type="NCBI Taxonomy" id="2022802"/>
    <lineage>
        <taxon>Bacteria</taxon>
        <taxon>Pseudomonadati</taxon>
        <taxon>Bacteroidota</taxon>
        <taxon>Flavobacteriia</taxon>
        <taxon>Flavobacteriales</taxon>
        <taxon>Flavobacteriaceae</taxon>
        <taxon>Flavobacterium</taxon>
    </lineage>
</organism>
<dbReference type="RefSeq" id="WP_094415450.1">
    <property type="nucleotide sequence ID" value="NZ_NOXV01000282.1"/>
</dbReference>
<dbReference type="Gene3D" id="2.160.20.10">
    <property type="entry name" value="Single-stranded right-handed beta-helix, Pectin lyase-like"/>
    <property type="match status" value="1"/>
</dbReference>
<dbReference type="InterPro" id="IPR059226">
    <property type="entry name" value="Choice_anch_Q_dom"/>
</dbReference>
<protein>
    <recommendedName>
        <fullName evidence="4">Right handed beta helix domain-containing protein</fullName>
    </recommendedName>
</protein>
<dbReference type="InterPro" id="IPR011050">
    <property type="entry name" value="Pectin_lyase_fold/virulence"/>
</dbReference>
<dbReference type="NCBIfam" id="NF041518">
    <property type="entry name" value="choice_anch_Q"/>
    <property type="match status" value="1"/>
</dbReference>
<sequence>MRQYVLFLLIIAGLSLISCRDDFEFEPSGGGLEFSRDTVYLDTVFTNIGSSTYTLKVYNRSNRDISIPSVKLKRPDSKYRLMVDGMSGQSFENVELLAKDSMFIFIETTVDVAEANPDDFLYTDELQFFNTNGVQEVHLVTLIQDAIFLYPQRFDDGSYESIPLNPGEPDRIYGFYLDENDPNHGNELRWTNEKPYVIYGYAAVPPGKTLIVDPGARVHFHADSGLLVSSGATIAAGNANNPPTEAGQIVFEGDRLEPRFAETPGQWGTVWLRNGSTANTMSNIIIKNATVGLLVEGNDGTPETLKLRNMQVYNCSNVGILARNGHITATNLVVNKAGEASLGLTFGGIYNFTHCTIANYFNNFNQFPLVLNDYRETSSTIEVTDLNAQFINCIFFGLGNRGISLENKGIQASTPPVFGYQFQNCLIKFFDFSNEYASNPLYQFNGPNYPGSKRARNSSENRPQFRNPQNNDLRISEGSAAVNAGFDAGVPVDILGNPRNGAPDIGAYEFVSE</sequence>
<accession>A0A255Z1V4</accession>
<dbReference type="EMBL" id="NOXV01000282">
    <property type="protein sequence ID" value="OYQ35456.1"/>
    <property type="molecule type" value="Genomic_DNA"/>
</dbReference>
<proteinExistence type="predicted"/>
<evidence type="ECO:0000313" key="3">
    <source>
        <dbReference type="Proteomes" id="UP000216605"/>
    </source>
</evidence>
<dbReference type="PROSITE" id="PS51257">
    <property type="entry name" value="PROKAR_LIPOPROTEIN"/>
    <property type="match status" value="1"/>
</dbReference>